<protein>
    <recommendedName>
        <fullName evidence="4 6">Molybdenum cofactor biosynthesis protein B</fullName>
    </recommendedName>
</protein>
<dbReference type="Pfam" id="PF00994">
    <property type="entry name" value="MoCF_biosynth"/>
    <property type="match status" value="1"/>
</dbReference>
<gene>
    <name evidence="8" type="ORF">ACFQ5M_07240</name>
</gene>
<comment type="similarity">
    <text evidence="3 6">Belongs to the MoaB/Mog family.</text>
</comment>
<keyword evidence="5 6" id="KW-0501">Molybdenum cofactor biosynthesis</keyword>
<dbReference type="NCBIfam" id="TIGR00177">
    <property type="entry name" value="molyb_syn"/>
    <property type="match status" value="1"/>
</dbReference>
<dbReference type="PANTHER" id="PTHR43232">
    <property type="entry name" value="MOLYBDENUM COFACTOR BIOSYNTHESIS PROTEIN B"/>
    <property type="match status" value="1"/>
</dbReference>
<evidence type="ECO:0000256" key="3">
    <source>
        <dbReference type="ARBA" id="ARBA00006112"/>
    </source>
</evidence>
<dbReference type="PANTHER" id="PTHR43232:SF2">
    <property type="entry name" value="MOLYBDENUM COFACTOR BIOSYNTHESIS PROTEIN B"/>
    <property type="match status" value="1"/>
</dbReference>
<dbReference type="InterPro" id="IPR012245">
    <property type="entry name" value="MoaB"/>
</dbReference>
<evidence type="ECO:0000313" key="9">
    <source>
        <dbReference type="Proteomes" id="UP001597267"/>
    </source>
</evidence>
<comment type="function">
    <text evidence="1 6">May be involved in the biosynthesis of molybdopterin.</text>
</comment>
<evidence type="ECO:0000313" key="8">
    <source>
        <dbReference type="EMBL" id="MFD1671882.1"/>
    </source>
</evidence>
<evidence type="ECO:0000256" key="4">
    <source>
        <dbReference type="ARBA" id="ARBA00015262"/>
    </source>
</evidence>
<dbReference type="InterPro" id="IPR008284">
    <property type="entry name" value="MoCF_biosynth_CS"/>
</dbReference>
<dbReference type="Gene3D" id="3.40.980.10">
    <property type="entry name" value="MoaB/Mog-like domain"/>
    <property type="match status" value="1"/>
</dbReference>
<dbReference type="SUPFAM" id="SSF53218">
    <property type="entry name" value="Molybdenum cofactor biosynthesis proteins"/>
    <property type="match status" value="1"/>
</dbReference>
<organism evidence="8 9">
    <name type="scientific">Agrilactobacillus yilanensis</name>
    <dbReference type="NCBI Taxonomy" id="2485997"/>
    <lineage>
        <taxon>Bacteria</taxon>
        <taxon>Bacillati</taxon>
        <taxon>Bacillota</taxon>
        <taxon>Bacilli</taxon>
        <taxon>Lactobacillales</taxon>
        <taxon>Lactobacillaceae</taxon>
        <taxon>Agrilactobacillus</taxon>
    </lineage>
</organism>
<name>A0ABW4J6P2_9LACO</name>
<dbReference type="SMART" id="SM00852">
    <property type="entry name" value="MoCF_biosynth"/>
    <property type="match status" value="1"/>
</dbReference>
<comment type="pathway">
    <text evidence="2 6">Cofactor biosynthesis; molybdopterin biosynthesis.</text>
</comment>
<proteinExistence type="inferred from homology"/>
<dbReference type="PIRSF" id="PIRSF006443">
    <property type="entry name" value="MoaB"/>
    <property type="match status" value="1"/>
</dbReference>
<dbReference type="PROSITE" id="PS01078">
    <property type="entry name" value="MOCF_BIOSYNTHESIS_1"/>
    <property type="match status" value="1"/>
</dbReference>
<keyword evidence="9" id="KW-1185">Reference proteome</keyword>
<dbReference type="CDD" id="cd00886">
    <property type="entry name" value="MogA_MoaB"/>
    <property type="match status" value="1"/>
</dbReference>
<dbReference type="RefSeq" id="WP_125714405.1">
    <property type="nucleotide sequence ID" value="NZ_JBHTOP010000022.1"/>
</dbReference>
<feature type="domain" description="MoaB/Mog" evidence="7">
    <location>
        <begin position="5"/>
        <end position="150"/>
    </location>
</feature>
<sequence>MPKAAILTVSDTRTLENDESGNLLQALLESHTDFSAKARRIVKDDVLEIQHAFTELALMPEISLILTNGGTGIAQRDVTFQALTPLLTDTIPGFGELFRQLSYNDIGTHAMASRAEAGFTVRQQLCFILPGSKKANELAMNQIILPELHHLFKERTK</sequence>
<evidence type="ECO:0000256" key="2">
    <source>
        <dbReference type="ARBA" id="ARBA00005046"/>
    </source>
</evidence>
<accession>A0ABW4J6P2</accession>
<evidence type="ECO:0000256" key="6">
    <source>
        <dbReference type="PIRNR" id="PIRNR006443"/>
    </source>
</evidence>
<reference evidence="9" key="1">
    <citation type="journal article" date="2019" name="Int. J. Syst. Evol. Microbiol.">
        <title>The Global Catalogue of Microorganisms (GCM) 10K type strain sequencing project: providing services to taxonomists for standard genome sequencing and annotation.</title>
        <authorList>
            <consortium name="The Broad Institute Genomics Platform"/>
            <consortium name="The Broad Institute Genome Sequencing Center for Infectious Disease"/>
            <person name="Wu L."/>
            <person name="Ma J."/>
        </authorList>
    </citation>
    <scope>NUCLEOTIDE SEQUENCE [LARGE SCALE GENOMIC DNA]</scope>
    <source>
        <strain evidence="9">CCM 8896</strain>
    </source>
</reference>
<dbReference type="EMBL" id="JBHTOP010000022">
    <property type="protein sequence ID" value="MFD1671882.1"/>
    <property type="molecule type" value="Genomic_DNA"/>
</dbReference>
<comment type="caution">
    <text evidence="8">The sequence shown here is derived from an EMBL/GenBank/DDBJ whole genome shotgun (WGS) entry which is preliminary data.</text>
</comment>
<dbReference type="InterPro" id="IPR036425">
    <property type="entry name" value="MoaB/Mog-like_dom_sf"/>
</dbReference>
<dbReference type="Proteomes" id="UP001597267">
    <property type="component" value="Unassembled WGS sequence"/>
</dbReference>
<dbReference type="InterPro" id="IPR001453">
    <property type="entry name" value="MoaB/Mog_dom"/>
</dbReference>
<evidence type="ECO:0000256" key="5">
    <source>
        <dbReference type="ARBA" id="ARBA00023150"/>
    </source>
</evidence>
<evidence type="ECO:0000256" key="1">
    <source>
        <dbReference type="ARBA" id="ARBA00003487"/>
    </source>
</evidence>
<evidence type="ECO:0000259" key="7">
    <source>
        <dbReference type="SMART" id="SM00852"/>
    </source>
</evidence>